<evidence type="ECO:0000313" key="1">
    <source>
        <dbReference type="EMBL" id="GFY61008.1"/>
    </source>
</evidence>
<gene>
    <name evidence="1" type="ORF">TNIN_421771</name>
</gene>
<sequence length="136" mass="16544">MEVYRMLREHQTDTDSFCNQQRGKKSRFILRKCNVVRNKEKQSEKRKFFPNRLPIFYEPVKRHLLATSRAKFPLYHLWKFTVKMEAINDAEHDQMASDRSFSFMDLFPVLYFLCFGDVFCKTEKFLRKCKRKGLEK</sequence>
<dbReference type="EMBL" id="BMAV01013375">
    <property type="protein sequence ID" value="GFY61008.1"/>
    <property type="molecule type" value="Genomic_DNA"/>
</dbReference>
<organism evidence="1 2">
    <name type="scientific">Trichonephila inaurata madagascariensis</name>
    <dbReference type="NCBI Taxonomy" id="2747483"/>
    <lineage>
        <taxon>Eukaryota</taxon>
        <taxon>Metazoa</taxon>
        <taxon>Ecdysozoa</taxon>
        <taxon>Arthropoda</taxon>
        <taxon>Chelicerata</taxon>
        <taxon>Arachnida</taxon>
        <taxon>Araneae</taxon>
        <taxon>Araneomorphae</taxon>
        <taxon>Entelegynae</taxon>
        <taxon>Araneoidea</taxon>
        <taxon>Nephilidae</taxon>
        <taxon>Trichonephila</taxon>
        <taxon>Trichonephila inaurata</taxon>
    </lineage>
</organism>
<comment type="caution">
    <text evidence="1">The sequence shown here is derived from an EMBL/GenBank/DDBJ whole genome shotgun (WGS) entry which is preliminary data.</text>
</comment>
<reference evidence="1" key="1">
    <citation type="submission" date="2020-08" db="EMBL/GenBank/DDBJ databases">
        <title>Multicomponent nature underlies the extraordinary mechanical properties of spider dragline silk.</title>
        <authorList>
            <person name="Kono N."/>
            <person name="Nakamura H."/>
            <person name="Mori M."/>
            <person name="Yoshida Y."/>
            <person name="Ohtoshi R."/>
            <person name="Malay A.D."/>
            <person name="Moran D.A.P."/>
            <person name="Tomita M."/>
            <person name="Numata K."/>
            <person name="Arakawa K."/>
        </authorList>
    </citation>
    <scope>NUCLEOTIDE SEQUENCE</scope>
</reference>
<dbReference type="AlphaFoldDB" id="A0A8X7CBV2"/>
<protein>
    <submittedName>
        <fullName evidence="1">Uncharacterized protein</fullName>
    </submittedName>
</protein>
<proteinExistence type="predicted"/>
<accession>A0A8X7CBV2</accession>
<dbReference type="Proteomes" id="UP000886998">
    <property type="component" value="Unassembled WGS sequence"/>
</dbReference>
<evidence type="ECO:0000313" key="2">
    <source>
        <dbReference type="Proteomes" id="UP000886998"/>
    </source>
</evidence>
<name>A0A8X7CBV2_9ARAC</name>
<keyword evidence="2" id="KW-1185">Reference proteome</keyword>